<keyword evidence="5" id="KW-0472">Membrane</keyword>
<evidence type="ECO:0000256" key="2">
    <source>
        <dbReference type="ARBA" id="ARBA00022723"/>
    </source>
</evidence>
<feature type="transmembrane region" description="Helical" evidence="5">
    <location>
        <begin position="12"/>
        <end position="30"/>
    </location>
</feature>
<organism evidence="7 8">
    <name type="scientific">Algoriphagus hitonicola</name>
    <dbReference type="NCBI Taxonomy" id="435880"/>
    <lineage>
        <taxon>Bacteria</taxon>
        <taxon>Pseudomonadati</taxon>
        <taxon>Bacteroidota</taxon>
        <taxon>Cytophagia</taxon>
        <taxon>Cytophagales</taxon>
        <taxon>Cyclobacteriaceae</taxon>
        <taxon>Algoriphagus</taxon>
    </lineage>
</organism>
<dbReference type="PROSITE" id="PS51007">
    <property type="entry name" value="CYTC"/>
    <property type="match status" value="2"/>
</dbReference>
<keyword evidence="3 4" id="KW-0408">Iron</keyword>
<name>A0A1I2WF03_9BACT</name>
<evidence type="ECO:0000256" key="1">
    <source>
        <dbReference type="ARBA" id="ARBA00022617"/>
    </source>
</evidence>
<keyword evidence="8" id="KW-1185">Reference proteome</keyword>
<feature type="transmembrane region" description="Helical" evidence="5">
    <location>
        <begin position="39"/>
        <end position="58"/>
    </location>
</feature>
<dbReference type="GO" id="GO:0009055">
    <property type="term" value="F:electron transfer activity"/>
    <property type="evidence" value="ECO:0007669"/>
    <property type="project" value="InterPro"/>
</dbReference>
<protein>
    <submittedName>
        <fullName evidence="7">Cytochrome c, mono-and diheme variants</fullName>
    </submittedName>
</protein>
<evidence type="ECO:0000259" key="6">
    <source>
        <dbReference type="PROSITE" id="PS51007"/>
    </source>
</evidence>
<feature type="domain" description="Cytochrome c" evidence="6">
    <location>
        <begin position="78"/>
        <end position="192"/>
    </location>
</feature>
<accession>A0A1I2WF03</accession>
<proteinExistence type="predicted"/>
<dbReference type="SUPFAM" id="SSF46626">
    <property type="entry name" value="Cytochrome c"/>
    <property type="match status" value="2"/>
</dbReference>
<evidence type="ECO:0000256" key="5">
    <source>
        <dbReference type="SAM" id="Phobius"/>
    </source>
</evidence>
<dbReference type="GO" id="GO:0046872">
    <property type="term" value="F:metal ion binding"/>
    <property type="evidence" value="ECO:0007669"/>
    <property type="project" value="UniProtKB-KW"/>
</dbReference>
<evidence type="ECO:0000256" key="3">
    <source>
        <dbReference type="ARBA" id="ARBA00023004"/>
    </source>
</evidence>
<keyword evidence="1 4" id="KW-0349">Heme</keyword>
<dbReference type="Proteomes" id="UP000199642">
    <property type="component" value="Unassembled WGS sequence"/>
</dbReference>
<keyword evidence="5" id="KW-0812">Transmembrane</keyword>
<dbReference type="PANTHER" id="PTHR35008">
    <property type="entry name" value="BLL4482 PROTEIN-RELATED"/>
    <property type="match status" value="1"/>
</dbReference>
<evidence type="ECO:0000256" key="4">
    <source>
        <dbReference type="PROSITE-ProRule" id="PRU00433"/>
    </source>
</evidence>
<dbReference type="AlphaFoldDB" id="A0A1I2WF03"/>
<dbReference type="PANTHER" id="PTHR35008:SF8">
    <property type="entry name" value="ALCOHOL DEHYDROGENASE CYTOCHROME C SUBUNIT"/>
    <property type="match status" value="1"/>
</dbReference>
<dbReference type="EMBL" id="FOPC01000012">
    <property type="protein sequence ID" value="SFG99858.1"/>
    <property type="molecule type" value="Genomic_DNA"/>
</dbReference>
<dbReference type="STRING" id="435880.SAMN04487988_112113"/>
<dbReference type="InterPro" id="IPR051459">
    <property type="entry name" value="Cytochrome_c-type_DH"/>
</dbReference>
<dbReference type="InterPro" id="IPR009056">
    <property type="entry name" value="Cyt_c-like_dom"/>
</dbReference>
<evidence type="ECO:0000313" key="7">
    <source>
        <dbReference type="EMBL" id="SFG99858.1"/>
    </source>
</evidence>
<keyword evidence="5" id="KW-1133">Transmembrane helix</keyword>
<keyword evidence="2 4" id="KW-0479">Metal-binding</keyword>
<gene>
    <name evidence="7" type="ORF">SAMN04487988_112113</name>
</gene>
<evidence type="ECO:0000313" key="8">
    <source>
        <dbReference type="Proteomes" id="UP000199642"/>
    </source>
</evidence>
<dbReference type="InterPro" id="IPR036909">
    <property type="entry name" value="Cyt_c-like_dom_sf"/>
</dbReference>
<sequence>MLFIKSEQIFNVFKIHFLRIIATFLIPNLIRTMKKVFKIFGWIIGIVLILCLVGFAYINMAFPNVSPAPEVSIDYSSERIERGDYLANHVTACMDCHSVRDFSKFSGPPTPGTIGQGGDRFDQTMGFPGVFYAKNITPHGISDYTDGELYRLITTGVTNDDRAMFPVMPYLYYGKMDPEDIYDIIAYLRSLPAIESEIPESKADFPVSLILKTIPNDPEPTKKPDPSDQVAYGKYLTNSSGCIECHTQADPQGMIMEDLSFGGGRNFPFPDGSIVTSSNITPDAETGIGNWNEQAFVERFKQYAEDRYIPASVNPGEFNSIMPWTMYAGMKEEDLKAIYAYLKTVKPITNPVTKFTSGSE</sequence>
<feature type="domain" description="Cytochrome c" evidence="6">
    <location>
        <begin position="228"/>
        <end position="346"/>
    </location>
</feature>
<dbReference type="Gene3D" id="1.10.760.10">
    <property type="entry name" value="Cytochrome c-like domain"/>
    <property type="match status" value="2"/>
</dbReference>
<reference evidence="8" key="1">
    <citation type="submission" date="2016-10" db="EMBL/GenBank/DDBJ databases">
        <authorList>
            <person name="Varghese N."/>
            <person name="Submissions S."/>
        </authorList>
    </citation>
    <scope>NUCLEOTIDE SEQUENCE [LARGE SCALE GENOMIC DNA]</scope>
    <source>
        <strain evidence="8">DSM 19315</strain>
    </source>
</reference>
<dbReference type="GO" id="GO:0020037">
    <property type="term" value="F:heme binding"/>
    <property type="evidence" value="ECO:0007669"/>
    <property type="project" value="InterPro"/>
</dbReference>